<reference evidence="1 2" key="1">
    <citation type="submission" date="2018-10" db="EMBL/GenBank/DDBJ databases">
        <authorList>
            <person name="Zhang X."/>
        </authorList>
    </citation>
    <scope>NUCLEOTIDE SEQUENCE [LARGE SCALE GENOMIC DNA]</scope>
    <source>
        <strain evidence="1 2">SK-G1</strain>
    </source>
</reference>
<name>A0A3G2R5B0_9FIRM</name>
<evidence type="ECO:0000313" key="2">
    <source>
        <dbReference type="Proteomes" id="UP000280960"/>
    </source>
</evidence>
<accession>A0A3G2R5B0</accession>
<gene>
    <name evidence="1" type="ORF">D2962_08330</name>
</gene>
<dbReference type="KEGG" id="bacg:D2962_08330"/>
<dbReference type="AlphaFoldDB" id="A0A3G2R5B0"/>
<evidence type="ECO:0000313" key="1">
    <source>
        <dbReference type="EMBL" id="AYO30630.1"/>
    </source>
</evidence>
<protein>
    <submittedName>
        <fullName evidence="1">Uncharacterized protein</fullName>
    </submittedName>
</protein>
<keyword evidence="2" id="KW-1185">Reference proteome</keyword>
<dbReference type="Proteomes" id="UP000280960">
    <property type="component" value="Chromosome"/>
</dbReference>
<proteinExistence type="predicted"/>
<sequence length="236" mass="26592">MIKEALEYLVKLGQVKTIEVNGQTYTTQDLARITLPKAETLKVNSLTGLIDYIKSSFDIVTFHGNLIHVVDHSEVRLISNILPDRGREVYMSAHAFQPEFRFGRFYDTESFIILLQSCFVQNEDAKKILKLVGNIKDSAVRTYGDDGITQSVTAKVGIAQVEEVAVPNPVTLAPYRTFVEVEQPESKFVFRMRKGEEGPQAALFEADGGAWKIEAMQRVKTFLKEKLALYEIDIIA</sequence>
<dbReference type="EMBL" id="CP033169">
    <property type="protein sequence ID" value="AYO30630.1"/>
    <property type="molecule type" value="Genomic_DNA"/>
</dbReference>
<organism evidence="1 2">
    <name type="scientific">Biomaibacter acetigenes</name>
    <dbReference type="NCBI Taxonomy" id="2316383"/>
    <lineage>
        <taxon>Bacteria</taxon>
        <taxon>Bacillati</taxon>
        <taxon>Bacillota</taxon>
        <taxon>Clostridia</taxon>
        <taxon>Thermosediminibacterales</taxon>
        <taxon>Tepidanaerobacteraceae</taxon>
        <taxon>Biomaibacter</taxon>
    </lineage>
</organism>
<dbReference type="RefSeq" id="WP_122014720.1">
    <property type="nucleotide sequence ID" value="NZ_CP033169.1"/>
</dbReference>